<evidence type="ECO:0000256" key="1">
    <source>
        <dbReference type="SAM" id="Phobius"/>
    </source>
</evidence>
<keyword evidence="1" id="KW-1133">Transmembrane helix</keyword>
<dbReference type="Proteomes" id="UP001499933">
    <property type="component" value="Unassembled WGS sequence"/>
</dbReference>
<evidence type="ECO:0000313" key="3">
    <source>
        <dbReference type="Proteomes" id="UP001499933"/>
    </source>
</evidence>
<feature type="transmembrane region" description="Helical" evidence="1">
    <location>
        <begin position="65"/>
        <end position="84"/>
    </location>
</feature>
<evidence type="ECO:0000313" key="2">
    <source>
        <dbReference type="EMBL" id="GAA1949524.1"/>
    </source>
</evidence>
<gene>
    <name evidence="2" type="ORF">GCM10009776_09410</name>
</gene>
<dbReference type="InterPro" id="IPR049713">
    <property type="entry name" value="Pr6Pr-like"/>
</dbReference>
<name>A0ABN2QD14_9MICO</name>
<keyword evidence="1" id="KW-0472">Membrane</keyword>
<keyword evidence="1" id="KW-0812">Transmembrane</keyword>
<feature type="transmembrane region" description="Helical" evidence="1">
    <location>
        <begin position="177"/>
        <end position="201"/>
    </location>
</feature>
<comment type="caution">
    <text evidence="2">The sequence shown here is derived from an EMBL/GenBank/DDBJ whole genome shotgun (WGS) entry which is preliminary data.</text>
</comment>
<feature type="transmembrane region" description="Helical" evidence="1">
    <location>
        <begin position="138"/>
        <end position="157"/>
    </location>
</feature>
<feature type="transmembrane region" description="Helical" evidence="1">
    <location>
        <begin position="9"/>
        <end position="27"/>
    </location>
</feature>
<reference evidence="2 3" key="1">
    <citation type="journal article" date="2019" name="Int. J. Syst. Evol. Microbiol.">
        <title>The Global Catalogue of Microorganisms (GCM) 10K type strain sequencing project: providing services to taxonomists for standard genome sequencing and annotation.</title>
        <authorList>
            <consortium name="The Broad Institute Genomics Platform"/>
            <consortium name="The Broad Institute Genome Sequencing Center for Infectious Disease"/>
            <person name="Wu L."/>
            <person name="Ma J."/>
        </authorList>
    </citation>
    <scope>NUCLEOTIDE SEQUENCE [LARGE SCALE GENOMIC DNA]</scope>
    <source>
        <strain evidence="2 3">JCM 14901</strain>
    </source>
</reference>
<keyword evidence="3" id="KW-1185">Reference proteome</keyword>
<protein>
    <submittedName>
        <fullName evidence="2">Pr6Pr family membrane protein</fullName>
    </submittedName>
</protein>
<feature type="transmembrane region" description="Helical" evidence="1">
    <location>
        <begin position="104"/>
        <end position="126"/>
    </location>
</feature>
<proteinExistence type="predicted"/>
<sequence length="232" mass="25520">MHVWKAQQLWWRLAIVIVCVVGLASGAQPLMFFTTQSNLIVAAYFAIAIWWMIVHRTTKAPAPRFRGGVTLWIVTTGLVAHVILNHGQSPFPRLADSSSTGSLATWSLFLLHYAVPIMVLIDWALFGPRGLVRLRDQLVWMLYPIVYGTLALVRGALFPDVSSRFNYPFFDFATLGLAGTVIALARVLAIIAVLAGGVIALDRMAEFVARRLRSGHVDNSIRGRPIAATVVA</sequence>
<feature type="transmembrane region" description="Helical" evidence="1">
    <location>
        <begin position="33"/>
        <end position="53"/>
    </location>
</feature>
<accession>A0ABN2QD14</accession>
<organism evidence="2 3">
    <name type="scientific">Microbacterium deminutum</name>
    <dbReference type="NCBI Taxonomy" id="344164"/>
    <lineage>
        <taxon>Bacteria</taxon>
        <taxon>Bacillati</taxon>
        <taxon>Actinomycetota</taxon>
        <taxon>Actinomycetes</taxon>
        <taxon>Micrococcales</taxon>
        <taxon>Microbacteriaceae</taxon>
        <taxon>Microbacterium</taxon>
    </lineage>
</organism>
<dbReference type="NCBIfam" id="NF038065">
    <property type="entry name" value="Pr6Pr"/>
    <property type="match status" value="1"/>
</dbReference>
<dbReference type="EMBL" id="BAAAOG010000001">
    <property type="protein sequence ID" value="GAA1949524.1"/>
    <property type="molecule type" value="Genomic_DNA"/>
</dbReference>